<evidence type="ECO:0000313" key="2">
    <source>
        <dbReference type="Proteomes" id="UP000189545"/>
    </source>
</evidence>
<sequence>MKRVFDFITALFCLLILSPVLLVVTIMVKVKLGGSDFFFSS</sequence>
<dbReference type="AlphaFoldDB" id="A0A1S6HTN0"/>
<dbReference type="GO" id="GO:0016740">
    <property type="term" value="F:transferase activity"/>
    <property type="evidence" value="ECO:0007669"/>
    <property type="project" value="UniProtKB-KW"/>
</dbReference>
<keyword evidence="2" id="KW-1185">Reference proteome</keyword>
<dbReference type="EMBL" id="CP014782">
    <property type="protein sequence ID" value="AQS38834.1"/>
    <property type="molecule type" value="Genomic_DNA"/>
</dbReference>
<accession>A0A1S6HTN0</accession>
<name>A0A1S6HTN0_9GAMM</name>
<gene>
    <name evidence="1" type="ORF">Sps_03716</name>
</gene>
<protein>
    <submittedName>
        <fullName evidence="1">Bacterial sugar transferase</fullName>
    </submittedName>
</protein>
<dbReference type="Proteomes" id="UP000189545">
    <property type="component" value="Chromosome"/>
</dbReference>
<evidence type="ECO:0000313" key="1">
    <source>
        <dbReference type="EMBL" id="AQS38834.1"/>
    </source>
</evidence>
<dbReference type="KEGG" id="spsw:Sps_03716"/>
<proteinExistence type="predicted"/>
<organism evidence="1 2">
    <name type="scientific">Shewanella psychrophila</name>
    <dbReference type="NCBI Taxonomy" id="225848"/>
    <lineage>
        <taxon>Bacteria</taxon>
        <taxon>Pseudomonadati</taxon>
        <taxon>Pseudomonadota</taxon>
        <taxon>Gammaproteobacteria</taxon>
        <taxon>Alteromonadales</taxon>
        <taxon>Shewanellaceae</taxon>
        <taxon>Shewanella</taxon>
    </lineage>
</organism>
<reference evidence="1 2" key="1">
    <citation type="submission" date="2016-03" db="EMBL/GenBank/DDBJ databases">
        <title>Complete genome sequence of Shewanella psychrophila WP2, a deep sea bacterium isolated from west Pacific sediment.</title>
        <authorList>
            <person name="Xu G."/>
            <person name="Jian H."/>
        </authorList>
    </citation>
    <scope>NUCLEOTIDE SEQUENCE [LARGE SCALE GENOMIC DNA]</scope>
    <source>
        <strain evidence="1 2">WP2</strain>
    </source>
</reference>
<keyword evidence="1" id="KW-0808">Transferase</keyword>